<evidence type="ECO:0000256" key="3">
    <source>
        <dbReference type="ARBA" id="ARBA00022833"/>
    </source>
</evidence>
<feature type="domain" description="RING-type" evidence="7">
    <location>
        <begin position="6"/>
        <end position="39"/>
    </location>
</feature>
<evidence type="ECO:0000256" key="6">
    <source>
        <dbReference type="SAM" id="MobiDB-lite"/>
    </source>
</evidence>
<reference evidence="9" key="1">
    <citation type="journal article" date="2013" name="Nat. Genet.">
        <title>The draft genomes of soft-shell turtle and green sea turtle yield insights into the development and evolution of the turtle-specific body plan.</title>
        <authorList>
            <person name="Wang Z."/>
            <person name="Pascual-Anaya J."/>
            <person name="Zadissa A."/>
            <person name="Li W."/>
            <person name="Niimura Y."/>
            <person name="Huang Z."/>
            <person name="Li C."/>
            <person name="White S."/>
            <person name="Xiong Z."/>
            <person name="Fang D."/>
            <person name="Wang B."/>
            <person name="Ming Y."/>
            <person name="Chen Y."/>
            <person name="Zheng Y."/>
            <person name="Kuraku S."/>
            <person name="Pignatelli M."/>
            <person name="Herrero J."/>
            <person name="Beal K."/>
            <person name="Nozawa M."/>
            <person name="Li Q."/>
            <person name="Wang J."/>
            <person name="Zhang H."/>
            <person name="Yu L."/>
            <person name="Shigenobu S."/>
            <person name="Wang J."/>
            <person name="Liu J."/>
            <person name="Flicek P."/>
            <person name="Searle S."/>
            <person name="Wang J."/>
            <person name="Kuratani S."/>
            <person name="Yin Y."/>
            <person name="Aken B."/>
            <person name="Zhang G."/>
            <person name="Irie N."/>
        </authorList>
    </citation>
    <scope>NUCLEOTIDE SEQUENCE [LARGE SCALE GENOMIC DNA]</scope>
</reference>
<dbReference type="GO" id="GO:0007129">
    <property type="term" value="P:homologous chromosome pairing at meiosis"/>
    <property type="evidence" value="ECO:0007669"/>
    <property type="project" value="TreeGrafter"/>
</dbReference>
<dbReference type="InterPro" id="IPR042123">
    <property type="entry name" value="Zip3/RNF212-like"/>
</dbReference>
<dbReference type="Pfam" id="PF14634">
    <property type="entry name" value="zf-RING_5"/>
    <property type="match status" value="1"/>
</dbReference>
<evidence type="ECO:0000256" key="5">
    <source>
        <dbReference type="PROSITE-ProRule" id="PRU00175"/>
    </source>
</evidence>
<feature type="region of interest" description="Disordered" evidence="6">
    <location>
        <begin position="132"/>
        <end position="211"/>
    </location>
</feature>
<dbReference type="PANTHER" id="PTHR22663">
    <property type="entry name" value="RING FINGER PROTEIN NARYA-RELATED"/>
    <property type="match status" value="1"/>
</dbReference>
<evidence type="ECO:0000313" key="8">
    <source>
        <dbReference type="EMBL" id="EMP30588.1"/>
    </source>
</evidence>
<feature type="region of interest" description="Disordered" evidence="6">
    <location>
        <begin position="79"/>
        <end position="107"/>
    </location>
</feature>
<dbReference type="EMBL" id="KB549018">
    <property type="protein sequence ID" value="EMP30588.1"/>
    <property type="molecule type" value="Genomic_DNA"/>
</dbReference>
<dbReference type="GO" id="GO:0000795">
    <property type="term" value="C:synaptonemal complex"/>
    <property type="evidence" value="ECO:0007669"/>
    <property type="project" value="InterPro"/>
</dbReference>
<evidence type="ECO:0000256" key="4">
    <source>
        <dbReference type="ARBA" id="ARBA00023254"/>
    </source>
</evidence>
<dbReference type="GO" id="GO:0019789">
    <property type="term" value="F:SUMO transferase activity"/>
    <property type="evidence" value="ECO:0007669"/>
    <property type="project" value="InterPro"/>
</dbReference>
<dbReference type="STRING" id="8469.M7BEM7"/>
<keyword evidence="3" id="KW-0862">Zinc</keyword>
<dbReference type="AlphaFoldDB" id="M7BEM7"/>
<evidence type="ECO:0000313" key="9">
    <source>
        <dbReference type="Proteomes" id="UP000031443"/>
    </source>
</evidence>
<dbReference type="InterPro" id="IPR001841">
    <property type="entry name" value="Znf_RING"/>
</dbReference>
<feature type="compositionally biased region" description="Polar residues" evidence="6">
    <location>
        <begin position="79"/>
        <end position="88"/>
    </location>
</feature>
<dbReference type="Proteomes" id="UP000031443">
    <property type="component" value="Unassembled WGS sequence"/>
</dbReference>
<evidence type="ECO:0000256" key="1">
    <source>
        <dbReference type="ARBA" id="ARBA00022723"/>
    </source>
</evidence>
<sequence length="211" mass="22201">MDWFHCNQCFRQDGADFCITSCGHLFCRKCFAAEKCPICGVTCKYLCLANNMKPREKIFFKSPVETALKYLAHISQASPSRCQGSRGSTPRPVGITSPSQSGAPRPRTQLCSQVVSRSWSLESIPYRLSSTPSWPQAAGAAQTPSGSSIATPSPASTQSLSYWASSSSNQTPGLGTFPLCPPGQGPVEGEAGQGQGPPTLALGILAGEPGG</sequence>
<dbReference type="GO" id="GO:0016925">
    <property type="term" value="P:protein sumoylation"/>
    <property type="evidence" value="ECO:0007669"/>
    <property type="project" value="TreeGrafter"/>
</dbReference>
<dbReference type="SMART" id="SM00184">
    <property type="entry name" value="RING"/>
    <property type="match status" value="1"/>
</dbReference>
<keyword evidence="1" id="KW-0479">Metal-binding</keyword>
<proteinExistence type="predicted"/>
<accession>M7BEM7</accession>
<dbReference type="GO" id="GO:0008270">
    <property type="term" value="F:zinc ion binding"/>
    <property type="evidence" value="ECO:0007669"/>
    <property type="project" value="UniProtKB-KW"/>
</dbReference>
<name>M7BEM7_CHEMY</name>
<keyword evidence="9" id="KW-1185">Reference proteome</keyword>
<keyword evidence="4" id="KW-0469">Meiosis</keyword>
<dbReference type="CDD" id="cd16747">
    <property type="entry name" value="RING-HC_RNF212B"/>
    <property type="match status" value="1"/>
</dbReference>
<organism evidence="8 9">
    <name type="scientific">Chelonia mydas</name>
    <name type="common">Green sea-turtle</name>
    <name type="synonym">Chelonia agassizi</name>
    <dbReference type="NCBI Taxonomy" id="8469"/>
    <lineage>
        <taxon>Eukaryota</taxon>
        <taxon>Metazoa</taxon>
        <taxon>Chordata</taxon>
        <taxon>Craniata</taxon>
        <taxon>Vertebrata</taxon>
        <taxon>Euteleostomi</taxon>
        <taxon>Archelosauria</taxon>
        <taxon>Testudinata</taxon>
        <taxon>Testudines</taxon>
        <taxon>Cryptodira</taxon>
        <taxon>Durocryptodira</taxon>
        <taxon>Americhelydia</taxon>
        <taxon>Chelonioidea</taxon>
        <taxon>Cheloniidae</taxon>
        <taxon>Chelonia</taxon>
    </lineage>
</organism>
<evidence type="ECO:0000259" key="7">
    <source>
        <dbReference type="PROSITE" id="PS50089"/>
    </source>
</evidence>
<dbReference type="PROSITE" id="PS50089">
    <property type="entry name" value="ZF_RING_2"/>
    <property type="match status" value="1"/>
</dbReference>
<keyword evidence="2 5" id="KW-0863">Zinc-finger</keyword>
<evidence type="ECO:0000256" key="2">
    <source>
        <dbReference type="ARBA" id="ARBA00022771"/>
    </source>
</evidence>
<dbReference type="GO" id="GO:0007131">
    <property type="term" value="P:reciprocal meiotic recombination"/>
    <property type="evidence" value="ECO:0007669"/>
    <property type="project" value="InterPro"/>
</dbReference>
<gene>
    <name evidence="8" type="ORF">UY3_12294</name>
</gene>
<protein>
    <recommendedName>
        <fullName evidence="7">RING-type domain-containing protein</fullName>
    </recommendedName>
</protein>
<feature type="compositionally biased region" description="Polar residues" evidence="6">
    <location>
        <begin position="142"/>
        <end position="173"/>
    </location>
</feature>
<dbReference type="PANTHER" id="PTHR22663:SF29">
    <property type="entry name" value="RING FINGER PROTEIN 212B"/>
    <property type="match status" value="1"/>
</dbReference>